<gene>
    <name evidence="16" type="ORF">ECRASSUSDP1_LOCUS15444</name>
</gene>
<evidence type="ECO:0000256" key="13">
    <source>
        <dbReference type="SAM" id="MobiDB-lite"/>
    </source>
</evidence>
<dbReference type="PANTHER" id="PTHR10037">
    <property type="entry name" value="VOLTAGE-GATED CATION CHANNEL CALCIUM AND SODIUM"/>
    <property type="match status" value="1"/>
</dbReference>
<dbReference type="Pfam" id="PF16905">
    <property type="entry name" value="GPHH"/>
    <property type="match status" value="1"/>
</dbReference>
<dbReference type="PROSITE" id="PS00018">
    <property type="entry name" value="EF_HAND_1"/>
    <property type="match status" value="1"/>
</dbReference>
<feature type="transmembrane region" description="Helical" evidence="14">
    <location>
        <begin position="200"/>
        <end position="221"/>
    </location>
</feature>
<accession>A0AAD2CYV8</accession>
<feature type="transmembrane region" description="Helical" evidence="14">
    <location>
        <begin position="1735"/>
        <end position="1755"/>
    </location>
</feature>
<dbReference type="InterPro" id="IPR005821">
    <property type="entry name" value="Ion_trans_dom"/>
</dbReference>
<feature type="compositionally biased region" description="Acidic residues" evidence="13">
    <location>
        <begin position="906"/>
        <end position="916"/>
    </location>
</feature>
<dbReference type="GO" id="GO:0005891">
    <property type="term" value="C:voltage-gated calcium channel complex"/>
    <property type="evidence" value="ECO:0007669"/>
    <property type="project" value="InterPro"/>
</dbReference>
<feature type="binding site" evidence="11">
    <location>
        <position position="1459"/>
    </location>
    <ligand>
        <name>Ca(2+)</name>
        <dbReference type="ChEBI" id="CHEBI:29108"/>
    </ligand>
</feature>
<feature type="transmembrane region" description="Helical" evidence="14">
    <location>
        <begin position="460"/>
        <end position="483"/>
    </location>
</feature>
<protein>
    <recommendedName>
        <fullName evidence="15">EF-hand domain-containing protein</fullName>
    </recommendedName>
</protein>
<feature type="transmembrane region" description="Helical" evidence="14">
    <location>
        <begin position="1305"/>
        <end position="1326"/>
    </location>
</feature>
<evidence type="ECO:0000256" key="7">
    <source>
        <dbReference type="ARBA" id="ARBA00023065"/>
    </source>
</evidence>
<feature type="region of interest" description="Disordered" evidence="13">
    <location>
        <begin position="1051"/>
        <end position="1078"/>
    </location>
</feature>
<dbReference type="Gene3D" id="1.10.238.10">
    <property type="entry name" value="EF-hand"/>
    <property type="match status" value="1"/>
</dbReference>
<feature type="compositionally biased region" description="Basic and acidic residues" evidence="13">
    <location>
        <begin position="131"/>
        <end position="142"/>
    </location>
</feature>
<feature type="transmembrane region" description="Helical" evidence="14">
    <location>
        <begin position="427"/>
        <end position="448"/>
    </location>
</feature>
<feature type="region of interest" description="Disordered" evidence="13">
    <location>
        <begin position="118"/>
        <end position="164"/>
    </location>
</feature>
<evidence type="ECO:0000256" key="3">
    <source>
        <dbReference type="ARBA" id="ARBA00022692"/>
    </source>
</evidence>
<evidence type="ECO:0000313" key="16">
    <source>
        <dbReference type="EMBL" id="CAI2374093.1"/>
    </source>
</evidence>
<feature type="compositionally biased region" description="Acidic residues" evidence="13">
    <location>
        <begin position="932"/>
        <end position="945"/>
    </location>
</feature>
<reference evidence="16" key="1">
    <citation type="submission" date="2023-07" db="EMBL/GenBank/DDBJ databases">
        <authorList>
            <consortium name="AG Swart"/>
            <person name="Singh M."/>
            <person name="Singh A."/>
            <person name="Seah K."/>
            <person name="Emmerich C."/>
        </authorList>
    </citation>
    <scope>NUCLEOTIDE SEQUENCE</scope>
    <source>
        <strain evidence="16">DP1</strain>
    </source>
</reference>
<dbReference type="Gene3D" id="1.10.287.70">
    <property type="match status" value="4"/>
</dbReference>
<dbReference type="PRINTS" id="PR00167">
    <property type="entry name" value="CACHANNEL"/>
</dbReference>
<evidence type="ECO:0000256" key="11">
    <source>
        <dbReference type="PIRSR" id="PIRSR602077-1"/>
    </source>
</evidence>
<evidence type="ECO:0000256" key="9">
    <source>
        <dbReference type="ARBA" id="ARBA00023180"/>
    </source>
</evidence>
<dbReference type="Pfam" id="PF00520">
    <property type="entry name" value="Ion_trans"/>
    <property type="match status" value="4"/>
</dbReference>
<feature type="transmembrane region" description="Helical" evidence="14">
    <location>
        <begin position="1644"/>
        <end position="1663"/>
    </location>
</feature>
<evidence type="ECO:0000256" key="14">
    <source>
        <dbReference type="SAM" id="Phobius"/>
    </source>
</evidence>
<feature type="binding site" evidence="11">
    <location>
        <position position="441"/>
    </location>
    <ligand>
        <name>Ca(2+)</name>
        <dbReference type="ChEBI" id="CHEBI:29108"/>
    </ligand>
</feature>
<keyword evidence="12" id="KW-0109">Calcium transport</keyword>
<evidence type="ECO:0000256" key="2">
    <source>
        <dbReference type="ARBA" id="ARBA00022448"/>
    </source>
</evidence>
<feature type="compositionally biased region" description="Basic and acidic residues" evidence="13">
    <location>
        <begin position="1"/>
        <end position="35"/>
    </location>
</feature>
<comment type="subcellular location">
    <subcellularLocation>
        <location evidence="1 12">Membrane</location>
        <topology evidence="1 12">Multi-pass membrane protein</topology>
    </subcellularLocation>
</comment>
<keyword evidence="7" id="KW-0406">Ion transport</keyword>
<keyword evidence="11 12" id="KW-0106">Calcium</keyword>
<keyword evidence="2" id="KW-0813">Transport</keyword>
<feature type="transmembrane region" description="Helical" evidence="14">
    <location>
        <begin position="652"/>
        <end position="675"/>
    </location>
</feature>
<feature type="transmembrane region" description="Helical" evidence="14">
    <location>
        <begin position="1378"/>
        <end position="1398"/>
    </location>
</feature>
<feature type="region of interest" description="Disordered" evidence="13">
    <location>
        <begin position="1"/>
        <end position="42"/>
    </location>
</feature>
<feature type="domain" description="EF-hand" evidence="15">
    <location>
        <begin position="1833"/>
        <end position="1868"/>
    </location>
</feature>
<dbReference type="InterPro" id="IPR002048">
    <property type="entry name" value="EF_hand_dom"/>
</dbReference>
<dbReference type="InterPro" id="IPR018247">
    <property type="entry name" value="EF_Hand_1_Ca_BS"/>
</dbReference>
<dbReference type="InterPro" id="IPR027359">
    <property type="entry name" value="Volt_channel_dom_sf"/>
</dbReference>
<dbReference type="GO" id="GO:0001518">
    <property type="term" value="C:voltage-gated sodium channel complex"/>
    <property type="evidence" value="ECO:0007669"/>
    <property type="project" value="TreeGrafter"/>
</dbReference>
<dbReference type="InterPro" id="IPR031649">
    <property type="entry name" value="GPHH_dom"/>
</dbReference>
<feature type="transmembrane region" description="Helical" evidence="14">
    <location>
        <begin position="1572"/>
        <end position="1590"/>
    </location>
</feature>
<evidence type="ECO:0000256" key="1">
    <source>
        <dbReference type="ARBA" id="ARBA00004141"/>
    </source>
</evidence>
<organism evidence="16 17">
    <name type="scientific">Euplotes crassus</name>
    <dbReference type="NCBI Taxonomy" id="5936"/>
    <lineage>
        <taxon>Eukaryota</taxon>
        <taxon>Sar</taxon>
        <taxon>Alveolata</taxon>
        <taxon>Ciliophora</taxon>
        <taxon>Intramacronucleata</taxon>
        <taxon>Spirotrichea</taxon>
        <taxon>Hypotrichia</taxon>
        <taxon>Euplotida</taxon>
        <taxon>Euplotidae</taxon>
        <taxon>Moneuplotes</taxon>
    </lineage>
</organism>
<feature type="transmembrane region" description="Helical" evidence="14">
    <location>
        <begin position="785"/>
        <end position="809"/>
    </location>
</feature>
<keyword evidence="12" id="KW-0107">Calcium channel</keyword>
<comment type="caution">
    <text evidence="16">The sequence shown here is derived from an EMBL/GenBank/DDBJ whole genome shotgun (WGS) entry which is preliminary data.</text>
</comment>
<dbReference type="PROSITE" id="PS50222">
    <property type="entry name" value="EF_HAND_2"/>
    <property type="match status" value="1"/>
</dbReference>
<feature type="transmembrane region" description="Helical" evidence="14">
    <location>
        <begin position="1484"/>
        <end position="1510"/>
    </location>
</feature>
<evidence type="ECO:0000256" key="12">
    <source>
        <dbReference type="RuleBase" id="RU003808"/>
    </source>
</evidence>
<name>A0AAD2CYV8_EUPCR</name>
<dbReference type="GO" id="GO:0005509">
    <property type="term" value="F:calcium ion binding"/>
    <property type="evidence" value="ECO:0007669"/>
    <property type="project" value="InterPro"/>
</dbReference>
<keyword evidence="17" id="KW-1185">Reference proteome</keyword>
<feature type="transmembrane region" description="Helical" evidence="14">
    <location>
        <begin position="1602"/>
        <end position="1624"/>
    </location>
</feature>
<dbReference type="FunFam" id="1.20.120.350:FF:000009">
    <property type="entry name" value="Voltage-dependent T-type calcium channel subunit alpha"/>
    <property type="match status" value="1"/>
</dbReference>
<evidence type="ECO:0000256" key="6">
    <source>
        <dbReference type="ARBA" id="ARBA00022989"/>
    </source>
</evidence>
<feature type="transmembrane region" description="Helical" evidence="14">
    <location>
        <begin position="572"/>
        <end position="599"/>
    </location>
</feature>
<feature type="transmembrane region" description="Helical" evidence="14">
    <location>
        <begin position="1235"/>
        <end position="1253"/>
    </location>
</feature>
<dbReference type="FunFam" id="1.10.287.70:FF:000117">
    <property type="entry name" value="Voltage-gated Ca2+ channel, alpha subunit"/>
    <property type="match status" value="1"/>
</dbReference>
<dbReference type="PANTHER" id="PTHR10037:SF62">
    <property type="entry name" value="SODIUM CHANNEL PROTEIN 60E"/>
    <property type="match status" value="1"/>
</dbReference>
<sequence length="2227" mass="257543">MSRKALENVQARADRSNKRSRNDLAGRDKTEHEIPGDEISYGFEYESKEVDPDFPVKKSHDKYFDDNQEIQYTDKEIQEFKSLKNIFVNRKQFIRLAKINSPAYKIMQKEMEREAMKNSKSKFRKQNTHGTHKDSSIQKPMDHSTNNGENISVEEEDSDEEIDPRRFKAHGKTFTFCRTSLNCLDNKNPVRKFCVWINCWGWFDFFIIACIVINSLLLGIMDYTDTENKSWRNQIVEYTEPFFTVVFTSECIIRITGTGLIIGQGTYLSDPWNWMDFLVVISGLLSSFPQMANVSGLRTFRLFKPLKSLTNLENIKILIQTLLASVSQLGGVLSLALFFFLIFAILGVNLFTGLTHYRCRETKYPVNGDWIAIANDTRICGERKCPIGTCGSLVEATDKFGNVSVSNIYRDSDIKELNYGLTNFDNIFNAFLTIFQCITLEGWTDIMYMMQDAYTMYITSIYFVLAVVVCAFFLINLTIAIMLKNYDELDKNVKNTTHQASLIEIGMKTKLPSKLIYFIVREENLIVSKKANRLLKDQGESQSLKNRILTSFIYTEIKIPDDNYYKWKITRMFYFIVTIPFFGTFILFCILFNTIFLSLERYPMPQSEKDAYNSANYFFSAIFAIEVVLKIIGQSPKKFIQDYFNIFDSVIVLVSILEVFVSSGSGGGVSALRAFRLFRIFKLFRTGNLRVLLDSIAYTMGTIGNYVILLGLFIYVYSLLGMQFFAGKLTFDANGYYDPNGEVARANFDTIYWAAITVFEVLIGDNWNEVMFDCIKASGKISSAYFISLILFGTIIMLNLFLAILLGNFDKARTFWLKKSIFEMFETAIERYSLNKAISIILGEVNKSVKEELLVHHEKDIFKLNGRLMIINRKMMENDPEEADKLIYYDRVAVYETDYKPILEAYSDEDKEESEDRQESYNFHRSKKSGNDDEDDLERIDEEEEHKDNLNESKEELVPEKKVSQTVIVKYPNEEFTMKVHSPIEENALEESFQMAGSGNIPIKEEDELKYVSLETPREKIDDLEENSREESKLLSKKKIKKSVTFDLRDPQVHEESLEHSFSSKDDGVPEEFNEKTDKERYKAEDNILVSKNEMPFWKKILNHMRMSSLFIFHKDWKIRKVCIDLVVSPENVLEYDNKKKEDAMFNSNKDKKGDFYKTFELQNTFKNQNSFNKQQSIRNQIDQDSRSFKKSRSGFYTNDEIYQNNNLAKTDAKEIAEESKKKKCCRFNSHPSKYFDYVIIVLILISSLLLIADNPLNDPQSKWSNILGIIDMLFSLLFFCEAVIKIIGLGFIHTSIKGKPYITNGWNILDFIVVSASILDLFVYIQDTDSVDTEQLKSLKALRALRALRPLRMISRNEGMRLVVNALFASIPSMTNVLVVCLLFILIFASTGISLFAGKFYHCTFKTYSSTNTSFVNVEQIDGQEDCLKFGGKWENHDSNFDNIFTASLTLFEMMTTEGWLDVMYNGIDARGIGKEPKKNTNVILSLFFIAFMVVGSMLIFNLFVGVVIDNFNKIKTNEELGNMFVTESQKKWIEIQRIIMRKKLKLQEQKPTKGFRLKCLNFAQSKGFEWFITCCILVNTLIMSLKYSRMDETYEKVLEYFNYCFAVIFNFEAIVKIIGYGKSYFYYSWNKFDVSIVVGTDVGLLMNVINTGINISTVATVVRAFRIMRIFRLVKSSQNMAIILDTIGYIMPQVTNIMSLVFLLLFIYAVLGLNLFATVMYQDYYNERANFRTLFASILLLLRCLTGENWNLIMKELALKGEYNGVECKDNQTYLERQEEGVLGCGNEISYIYFITYMILLSMVIMNLSVAAVIEGLAEASKENTGYVSGEQIEFLIEKWKDYDVNASGLISYQDFLFLLYEVPPPLGLGKFTTYYSDNQNDNEIGDAPVNDEIKDNHKNTNNLGLQDRYMIHPAKKIYIKKSDAIKIFNDYAIPIYDENVHFKDVAKALVEKIFKKNKLAYDLTEKIKKRLNKQWEGKYNNLKRFKPVESMDTGTIEAGKAILKFYRRTKGNQENTGLKKGKSLTNKANNLSMQMGKKNSRATTKGKKEEEKTNGNKAKAEEFKLEDISTFLEKGENEEIKNDPHFNVYREMMNEKHIAYNRNLIIQNKELADNQFTWFRDPNFKIEDSSSEEIETPVRRRKARKFETGKFAMPNTPILRKRSHGKLMFPSLSDKVGGLNPLRLESGKEFKNHGIPLMETQLKSPKNSLLLLRRHKVMEEDENE</sequence>
<keyword evidence="4" id="KW-0677">Repeat</keyword>
<dbReference type="GO" id="GO:0005245">
    <property type="term" value="F:voltage-gated calcium channel activity"/>
    <property type="evidence" value="ECO:0007669"/>
    <property type="project" value="InterPro"/>
</dbReference>
<keyword evidence="5 12" id="KW-0851">Voltage-gated channel</keyword>
<evidence type="ECO:0000256" key="10">
    <source>
        <dbReference type="ARBA" id="ARBA00023303"/>
    </source>
</evidence>
<dbReference type="InterPro" id="IPR002077">
    <property type="entry name" value="VDCCAlpha1"/>
</dbReference>
<feature type="compositionally biased region" description="Basic and acidic residues" evidence="13">
    <location>
        <begin position="946"/>
        <end position="961"/>
    </location>
</feature>
<feature type="transmembrane region" description="Helical" evidence="14">
    <location>
        <begin position="1793"/>
        <end position="1816"/>
    </location>
</feature>
<feature type="region of interest" description="Disordered" evidence="13">
    <location>
        <begin position="906"/>
        <end position="961"/>
    </location>
</feature>
<feature type="compositionally biased region" description="Basic and acidic residues" evidence="13">
    <location>
        <begin position="2049"/>
        <end position="2059"/>
    </location>
</feature>
<proteinExistence type="inferred from homology"/>
<keyword evidence="6 14" id="KW-1133">Transmembrane helix</keyword>
<keyword evidence="3 14" id="KW-0812">Transmembrane</keyword>
<evidence type="ECO:0000259" key="15">
    <source>
        <dbReference type="PROSITE" id="PS50222"/>
    </source>
</evidence>
<dbReference type="EMBL" id="CAMPGE010015473">
    <property type="protein sequence ID" value="CAI2374093.1"/>
    <property type="molecule type" value="Genomic_DNA"/>
</dbReference>
<keyword evidence="8 14" id="KW-0472">Membrane</keyword>
<dbReference type="Gene3D" id="1.20.120.350">
    <property type="entry name" value="Voltage-gated potassium channels. Chain C"/>
    <property type="match status" value="4"/>
</dbReference>
<feature type="transmembrane region" description="Helical" evidence="14">
    <location>
        <begin position="317"/>
        <end position="346"/>
    </location>
</feature>
<dbReference type="GO" id="GO:0005248">
    <property type="term" value="F:voltage-gated sodium channel activity"/>
    <property type="evidence" value="ECO:0007669"/>
    <property type="project" value="TreeGrafter"/>
</dbReference>
<evidence type="ECO:0000256" key="5">
    <source>
        <dbReference type="ARBA" id="ARBA00022882"/>
    </source>
</evidence>
<feature type="transmembrane region" description="Helical" evidence="14">
    <location>
        <begin position="1273"/>
        <end position="1293"/>
    </location>
</feature>
<feature type="compositionally biased region" description="Acidic residues" evidence="13">
    <location>
        <begin position="152"/>
        <end position="162"/>
    </location>
</feature>
<dbReference type="FunFam" id="1.20.120.350:FF:000068">
    <property type="entry name" value="Sodium channel protein"/>
    <property type="match status" value="1"/>
</dbReference>
<keyword evidence="11" id="KW-0479">Metal-binding</keyword>
<comment type="similarity">
    <text evidence="12">Belongs to the calcium channel alpha-1 subunit (TC 1.A.1.11) family.</text>
</comment>
<feature type="compositionally biased region" description="Polar residues" evidence="13">
    <location>
        <begin position="2026"/>
        <end position="2036"/>
    </location>
</feature>
<evidence type="ECO:0000256" key="8">
    <source>
        <dbReference type="ARBA" id="ARBA00023136"/>
    </source>
</evidence>
<dbReference type="SUPFAM" id="SSF81324">
    <property type="entry name" value="Voltage-gated potassium channels"/>
    <property type="match status" value="4"/>
</dbReference>
<feature type="transmembrane region" description="Helical" evidence="14">
    <location>
        <begin position="696"/>
        <end position="717"/>
    </location>
</feature>
<keyword evidence="9" id="KW-0325">Glycoprotein</keyword>
<evidence type="ECO:0000313" key="17">
    <source>
        <dbReference type="Proteomes" id="UP001295684"/>
    </source>
</evidence>
<dbReference type="InterPro" id="IPR043203">
    <property type="entry name" value="VGCC_Ca_Na"/>
</dbReference>
<feature type="region of interest" description="Disordered" evidence="13">
    <location>
        <begin position="2016"/>
        <end position="2059"/>
    </location>
</feature>
<dbReference type="Proteomes" id="UP001295684">
    <property type="component" value="Unassembled WGS sequence"/>
</dbReference>
<feature type="transmembrane region" description="Helical" evidence="14">
    <location>
        <begin position="1699"/>
        <end position="1723"/>
    </location>
</feature>
<evidence type="ECO:0000256" key="4">
    <source>
        <dbReference type="ARBA" id="ARBA00022737"/>
    </source>
</evidence>
<keyword evidence="10" id="KW-0407">Ion channel</keyword>